<dbReference type="Gene3D" id="3.30.450.40">
    <property type="match status" value="1"/>
</dbReference>
<dbReference type="GO" id="GO:0016791">
    <property type="term" value="F:phosphatase activity"/>
    <property type="evidence" value="ECO:0007669"/>
    <property type="project" value="TreeGrafter"/>
</dbReference>
<dbReference type="InterPro" id="IPR001932">
    <property type="entry name" value="PPM-type_phosphatase-like_dom"/>
</dbReference>
<keyword evidence="5" id="KW-1185">Reference proteome</keyword>
<dbReference type="Pfam" id="PF01590">
    <property type="entry name" value="GAF"/>
    <property type="match status" value="1"/>
</dbReference>
<dbReference type="Gene3D" id="3.30.450.20">
    <property type="entry name" value="PAS domain"/>
    <property type="match status" value="1"/>
</dbReference>
<organism evidence="4 5">
    <name type="scientific">Geodermatophilus pulveris</name>
    <dbReference type="NCBI Taxonomy" id="1564159"/>
    <lineage>
        <taxon>Bacteria</taxon>
        <taxon>Bacillati</taxon>
        <taxon>Actinomycetota</taxon>
        <taxon>Actinomycetes</taxon>
        <taxon>Geodermatophilales</taxon>
        <taxon>Geodermatophilaceae</taxon>
        <taxon>Geodermatophilus</taxon>
    </lineage>
</organism>
<dbReference type="SMART" id="SM00065">
    <property type="entry name" value="GAF"/>
    <property type="match status" value="1"/>
</dbReference>
<feature type="domain" description="GAF" evidence="2">
    <location>
        <begin position="138"/>
        <end position="309"/>
    </location>
</feature>
<dbReference type="InterPro" id="IPR036457">
    <property type="entry name" value="PPM-type-like_dom_sf"/>
</dbReference>
<dbReference type="Pfam" id="PF07228">
    <property type="entry name" value="SpoIIE"/>
    <property type="match status" value="1"/>
</dbReference>
<dbReference type="InterPro" id="IPR035965">
    <property type="entry name" value="PAS-like_dom_sf"/>
</dbReference>
<dbReference type="SUPFAM" id="SSF55781">
    <property type="entry name" value="GAF domain-like"/>
    <property type="match status" value="1"/>
</dbReference>
<dbReference type="SUPFAM" id="SSF55785">
    <property type="entry name" value="PYP-like sensor domain (PAS domain)"/>
    <property type="match status" value="1"/>
</dbReference>
<dbReference type="AlphaFoldDB" id="A0A239CF00"/>
<dbReference type="PANTHER" id="PTHR43156:SF2">
    <property type="entry name" value="STAGE II SPORULATION PROTEIN E"/>
    <property type="match status" value="1"/>
</dbReference>
<protein>
    <submittedName>
        <fullName evidence="4">GAF domain-containing protein</fullName>
    </submittedName>
</protein>
<name>A0A239CF00_9ACTN</name>
<dbReference type="SMART" id="SM00331">
    <property type="entry name" value="PP2C_SIG"/>
    <property type="match status" value="1"/>
</dbReference>
<sequence length="553" mass="58389">MTDAAVPAARVPGAAAVRGQQAVAVFDGDWTLVSVDQATADLLGRRRAEMTGRNIWIALPELAGTIFHSFLLHARTAGAGVTWRGYYPPAATWIDATARRDGDALHVWLRRSVGPAPDGAVDPAADAAEYDRLRFLAEVSEAMSSTLDPVQSVTTLAELVVPRLADWAMVSVLGEDGAPVAEGRAHRDPAGRADLDSYLDNRVRGAAADNPLVTALLTGEPIHLPTIPPSIVEPSLGGRPDVRAAWERLGAGSMTVVPLRARTETIGVIALVNGVGRPGHGEMEIATAVEVARRAAPAIDNARLYDRQLAVAETLQRSLLTPPPQPDDLEIAVRYLPASSTLHVGGDWYDAFQQPDGATLLVIGDVVGHNVDAAAAMGQVRSILRGIAYDRQEQPAQVLTRVDAALTGLRIGTLATALIARIEQPAGLAGTGRRLLRWSSAGHLPPLLLHADGRVELLEADPQTLLGAESTRPRSDSVVEVGAGDTLLFHTDGLVEQGRTGIDEGTERLVAAVRELGPVPPERLCDALIARIVGTHPEDDVAVVAVRCGAQDG</sequence>
<reference evidence="5" key="1">
    <citation type="submission" date="2017-06" db="EMBL/GenBank/DDBJ databases">
        <authorList>
            <person name="Varghese N."/>
            <person name="Submissions S."/>
        </authorList>
    </citation>
    <scope>NUCLEOTIDE SEQUENCE [LARGE SCALE GENOMIC DNA]</scope>
    <source>
        <strain evidence="5">DSM 46839</strain>
    </source>
</reference>
<evidence type="ECO:0000259" key="2">
    <source>
        <dbReference type="SMART" id="SM00065"/>
    </source>
</evidence>
<evidence type="ECO:0000259" key="3">
    <source>
        <dbReference type="SMART" id="SM00331"/>
    </source>
</evidence>
<evidence type="ECO:0000313" key="5">
    <source>
        <dbReference type="Proteomes" id="UP000198373"/>
    </source>
</evidence>
<dbReference type="InterPro" id="IPR029016">
    <property type="entry name" value="GAF-like_dom_sf"/>
</dbReference>
<evidence type="ECO:0000256" key="1">
    <source>
        <dbReference type="ARBA" id="ARBA00022801"/>
    </source>
</evidence>
<evidence type="ECO:0000313" key="4">
    <source>
        <dbReference type="EMBL" id="SNS18034.1"/>
    </source>
</evidence>
<dbReference type="InterPro" id="IPR003018">
    <property type="entry name" value="GAF"/>
</dbReference>
<keyword evidence="1" id="KW-0378">Hydrolase</keyword>
<dbReference type="SUPFAM" id="SSF81606">
    <property type="entry name" value="PP2C-like"/>
    <property type="match status" value="1"/>
</dbReference>
<dbReference type="Proteomes" id="UP000198373">
    <property type="component" value="Unassembled WGS sequence"/>
</dbReference>
<feature type="domain" description="PPM-type phosphatase" evidence="3">
    <location>
        <begin position="326"/>
        <end position="548"/>
    </location>
</feature>
<dbReference type="InterPro" id="IPR052016">
    <property type="entry name" value="Bact_Sigma-Reg"/>
</dbReference>
<proteinExistence type="predicted"/>
<dbReference type="Gene3D" id="3.60.40.10">
    <property type="entry name" value="PPM-type phosphatase domain"/>
    <property type="match status" value="1"/>
</dbReference>
<gene>
    <name evidence="4" type="ORF">SAMN06893096_102379</name>
</gene>
<accession>A0A239CF00</accession>
<dbReference type="PANTHER" id="PTHR43156">
    <property type="entry name" value="STAGE II SPORULATION PROTEIN E-RELATED"/>
    <property type="match status" value="1"/>
</dbReference>
<dbReference type="EMBL" id="FZOO01000002">
    <property type="protein sequence ID" value="SNS18034.1"/>
    <property type="molecule type" value="Genomic_DNA"/>
</dbReference>